<feature type="transmembrane region" description="Helical" evidence="7">
    <location>
        <begin position="295"/>
        <end position="317"/>
    </location>
</feature>
<feature type="transmembrane region" description="Helical" evidence="7">
    <location>
        <begin position="348"/>
        <end position="366"/>
    </location>
</feature>
<evidence type="ECO:0000256" key="3">
    <source>
        <dbReference type="ARBA" id="ARBA00022475"/>
    </source>
</evidence>
<evidence type="ECO:0000313" key="13">
    <source>
        <dbReference type="EMBL" id="QQD18116.1"/>
    </source>
</evidence>
<dbReference type="Proteomes" id="UP000596063">
    <property type="component" value="Chromosome"/>
</dbReference>
<keyword evidence="3" id="KW-1003">Cell membrane</keyword>
<evidence type="ECO:0000256" key="4">
    <source>
        <dbReference type="ARBA" id="ARBA00022692"/>
    </source>
</evidence>
<evidence type="ECO:0000256" key="1">
    <source>
        <dbReference type="ARBA" id="ARBA00004651"/>
    </source>
</evidence>
<keyword evidence="6 7" id="KW-0472">Membrane</keyword>
<dbReference type="Gene3D" id="3.30.70.100">
    <property type="match status" value="1"/>
</dbReference>
<reference evidence="13 14" key="1">
    <citation type="submission" date="2020-12" db="EMBL/GenBank/DDBJ databases">
        <authorList>
            <person name="Shan Y."/>
        </authorList>
    </citation>
    <scope>NUCLEOTIDE SEQUENCE [LARGE SCALE GENOMIC DNA]</scope>
    <source>
        <strain evidence="14">csc3.9</strain>
    </source>
</reference>
<proteinExistence type="inferred from homology"/>
<name>A0A7T4R0E4_9GAMM</name>
<dbReference type="Gene3D" id="1.10.287.1260">
    <property type="match status" value="1"/>
</dbReference>
<protein>
    <submittedName>
        <fullName evidence="13">Mechanosensitive ion channel</fullName>
    </submittedName>
</protein>
<dbReference type="InterPro" id="IPR045276">
    <property type="entry name" value="YbiO_bact"/>
</dbReference>
<accession>A0A7T4R0E4</accession>
<dbReference type="InterPro" id="IPR011066">
    <property type="entry name" value="MscS_channel_C_sf"/>
</dbReference>
<dbReference type="SUPFAM" id="SSF50182">
    <property type="entry name" value="Sm-like ribonucleoproteins"/>
    <property type="match status" value="1"/>
</dbReference>
<dbReference type="Pfam" id="PF00924">
    <property type="entry name" value="MS_channel_2nd"/>
    <property type="match status" value="1"/>
</dbReference>
<dbReference type="AlphaFoldDB" id="A0A7T4R0E4"/>
<feature type="domain" description="Mechanosensitive ion channel transmembrane helices 2/3" evidence="11">
    <location>
        <begin position="519"/>
        <end position="558"/>
    </location>
</feature>
<gene>
    <name evidence="13" type="ORF">I6N98_17540</name>
</gene>
<dbReference type="Pfam" id="PF21082">
    <property type="entry name" value="MS_channel_3rd"/>
    <property type="match status" value="1"/>
</dbReference>
<feature type="transmembrane region" description="Helical" evidence="7">
    <location>
        <begin position="227"/>
        <end position="248"/>
    </location>
</feature>
<dbReference type="InterPro" id="IPR010920">
    <property type="entry name" value="LSM_dom_sf"/>
</dbReference>
<dbReference type="Pfam" id="PF21088">
    <property type="entry name" value="MS_channel_1st"/>
    <property type="match status" value="1"/>
</dbReference>
<evidence type="ECO:0000256" key="2">
    <source>
        <dbReference type="ARBA" id="ARBA00008017"/>
    </source>
</evidence>
<feature type="chain" id="PRO_5032470217" evidence="8">
    <location>
        <begin position="26"/>
        <end position="751"/>
    </location>
</feature>
<evidence type="ECO:0000259" key="9">
    <source>
        <dbReference type="Pfam" id="PF00924"/>
    </source>
</evidence>
<feature type="domain" description="Moderate conductance mechanosensitive channel YbiO-like transmembrane helix 1" evidence="12">
    <location>
        <begin position="378"/>
        <end position="456"/>
    </location>
</feature>
<dbReference type="EMBL" id="CP066167">
    <property type="protein sequence ID" value="QQD18116.1"/>
    <property type="molecule type" value="Genomic_DNA"/>
</dbReference>
<evidence type="ECO:0000256" key="7">
    <source>
        <dbReference type="SAM" id="Phobius"/>
    </source>
</evidence>
<feature type="transmembrane region" description="Helical" evidence="7">
    <location>
        <begin position="269"/>
        <end position="289"/>
    </location>
</feature>
<feature type="transmembrane region" description="Helical" evidence="7">
    <location>
        <begin position="186"/>
        <end position="207"/>
    </location>
</feature>
<evidence type="ECO:0000259" key="11">
    <source>
        <dbReference type="Pfam" id="PF21088"/>
    </source>
</evidence>
<dbReference type="InterPro" id="IPR023408">
    <property type="entry name" value="MscS_beta-dom_sf"/>
</dbReference>
<dbReference type="InterPro" id="IPR049142">
    <property type="entry name" value="MS_channel_1st"/>
</dbReference>
<dbReference type="InterPro" id="IPR049278">
    <property type="entry name" value="MS_channel_C"/>
</dbReference>
<comment type="similarity">
    <text evidence="2">Belongs to the MscS (TC 1.A.23) family.</text>
</comment>
<keyword evidence="8" id="KW-0732">Signal</keyword>
<evidence type="ECO:0000256" key="6">
    <source>
        <dbReference type="ARBA" id="ARBA00023136"/>
    </source>
</evidence>
<feature type="domain" description="Mechanosensitive ion channel MscS C-terminal" evidence="10">
    <location>
        <begin position="633"/>
        <end position="716"/>
    </location>
</feature>
<feature type="transmembrane region" description="Helical" evidence="7">
    <location>
        <begin position="539"/>
        <end position="557"/>
    </location>
</feature>
<feature type="domain" description="Mechanosensitive ion channel MscS" evidence="9">
    <location>
        <begin position="560"/>
        <end position="624"/>
    </location>
</feature>
<dbReference type="PANTHER" id="PTHR30460">
    <property type="entry name" value="MODERATE CONDUCTANCE MECHANOSENSITIVE CHANNEL YBIO"/>
    <property type="match status" value="1"/>
</dbReference>
<keyword evidence="14" id="KW-1185">Reference proteome</keyword>
<dbReference type="InterPro" id="IPR057485">
    <property type="entry name" value="YbiO-like_TM1"/>
</dbReference>
<evidence type="ECO:0000259" key="12">
    <source>
        <dbReference type="Pfam" id="PF25392"/>
    </source>
</evidence>
<sequence length="751" mass="79548">MRSPIPFIHCVVVLLALLCSTMASAQPAEAQGTDYRALAAALEDEHTRRVVIEELRRLDALSPSEELAPLPPAEELAQEAPSGQSAEQVSFARRMAAFTSGLAGSMGGQLASAGQALSRLFASSDSSSSVKVDFSGLWSAVFNLAIIALATFAAFFVLRRLSGRAYSALNDWATAGSERLTMVRTIVAVSVAALVDAFVVAVAYLLGQAVSVQLAEYVGANGTRLSLFLNAFLIIELIKVGLRTVFANRYPALRLAPLDADQAAYCNQFFARLVGAVGYGILVLVPIINFNVSPALGSALSTAITVVAAVYTAIVVIKNRVTVRQRLEARSTAIGGSSGSLVYVLAKVWHLLVIAYALLVVAVTLVQPATALPFVVFATLKTLAYAGGGLLLLVILRQLIGKEIHLSEGLNASMPLLQARLNTYIPTALKLVRLLLIIGVVVMSLDAWAVFDLAAWYASAQGSSTVSALVDILIILAVAAAVWIALASAIEHRLTPSADVEPAAAARATTLMGLFHSTLAIVIVVMTTMIALSEIGVDIGPLIAGAGVLGLAIGFGAQKLVQDVITGVFIQLENAMNVGDFVDVGGNSGTVDRVGIRSVALRDLYGTYHIVPFSSVGAVSNFTRDFGNHIGEYGIAYREDIDFAIEQLKAAFEELEKAEIGENILAPINVMGVVALADSSVNIRVQIKTKPGMQWAVGRAYNRLVKLYFDKAGIEIPFPHTTLYFGEDHQGNAPAANVRISDRANVVSTQE</sequence>
<feature type="transmembrane region" description="Helical" evidence="7">
    <location>
        <begin position="511"/>
        <end position="533"/>
    </location>
</feature>
<dbReference type="Gene3D" id="2.30.30.60">
    <property type="match status" value="1"/>
</dbReference>
<dbReference type="SUPFAM" id="SSF82861">
    <property type="entry name" value="Mechanosensitive channel protein MscS (YggB), transmembrane region"/>
    <property type="match status" value="1"/>
</dbReference>
<dbReference type="InterPro" id="IPR011014">
    <property type="entry name" value="MscS_channel_TM-2"/>
</dbReference>
<feature type="signal peptide" evidence="8">
    <location>
        <begin position="1"/>
        <end position="25"/>
    </location>
</feature>
<feature type="transmembrane region" description="Helical" evidence="7">
    <location>
        <begin position="137"/>
        <end position="158"/>
    </location>
</feature>
<evidence type="ECO:0000256" key="5">
    <source>
        <dbReference type="ARBA" id="ARBA00022989"/>
    </source>
</evidence>
<keyword evidence="4 7" id="KW-0812">Transmembrane</keyword>
<keyword evidence="5 7" id="KW-1133">Transmembrane helix</keyword>
<organism evidence="13 14">
    <name type="scientific">Spongiibacter nanhainus</name>
    <dbReference type="NCBI Taxonomy" id="2794344"/>
    <lineage>
        <taxon>Bacteria</taxon>
        <taxon>Pseudomonadati</taxon>
        <taxon>Pseudomonadota</taxon>
        <taxon>Gammaproteobacteria</taxon>
        <taxon>Cellvibrionales</taxon>
        <taxon>Spongiibacteraceae</taxon>
        <taxon>Spongiibacter</taxon>
    </lineage>
</organism>
<evidence type="ECO:0000259" key="10">
    <source>
        <dbReference type="Pfam" id="PF21082"/>
    </source>
</evidence>
<feature type="transmembrane region" description="Helical" evidence="7">
    <location>
        <begin position="469"/>
        <end position="490"/>
    </location>
</feature>
<evidence type="ECO:0000313" key="14">
    <source>
        <dbReference type="Proteomes" id="UP000596063"/>
    </source>
</evidence>
<dbReference type="SUPFAM" id="SSF82689">
    <property type="entry name" value="Mechanosensitive channel protein MscS (YggB), C-terminal domain"/>
    <property type="match status" value="1"/>
</dbReference>
<dbReference type="KEGG" id="snan:I6N98_17540"/>
<dbReference type="GO" id="GO:0005886">
    <property type="term" value="C:plasma membrane"/>
    <property type="evidence" value="ECO:0007669"/>
    <property type="project" value="UniProtKB-SubCell"/>
</dbReference>
<dbReference type="RefSeq" id="WP_198569614.1">
    <property type="nucleotide sequence ID" value="NZ_CP066167.1"/>
</dbReference>
<feature type="transmembrane region" description="Helical" evidence="7">
    <location>
        <begin position="434"/>
        <end position="457"/>
    </location>
</feature>
<dbReference type="PANTHER" id="PTHR30460:SF0">
    <property type="entry name" value="MODERATE CONDUCTANCE MECHANOSENSITIVE CHANNEL YBIO"/>
    <property type="match status" value="1"/>
</dbReference>
<dbReference type="Pfam" id="PF25392">
    <property type="entry name" value="MS_channel_TM1"/>
    <property type="match status" value="1"/>
</dbReference>
<feature type="transmembrane region" description="Helical" evidence="7">
    <location>
        <begin position="372"/>
        <end position="396"/>
    </location>
</feature>
<dbReference type="GO" id="GO:0008381">
    <property type="term" value="F:mechanosensitive monoatomic ion channel activity"/>
    <property type="evidence" value="ECO:0007669"/>
    <property type="project" value="InterPro"/>
</dbReference>
<evidence type="ECO:0000256" key="8">
    <source>
        <dbReference type="SAM" id="SignalP"/>
    </source>
</evidence>
<dbReference type="InterPro" id="IPR006685">
    <property type="entry name" value="MscS_channel_2nd"/>
</dbReference>
<comment type="subcellular location">
    <subcellularLocation>
        <location evidence="1">Cell membrane</location>
        <topology evidence="1">Multi-pass membrane protein</topology>
    </subcellularLocation>
</comment>